<evidence type="ECO:0000256" key="2">
    <source>
        <dbReference type="PROSITE-ProRule" id="PRU00059"/>
    </source>
</evidence>
<comment type="caution">
    <text evidence="2">Lacks conserved residue(s) required for the propagation of feature annotation.</text>
</comment>
<evidence type="ECO:0000259" key="4">
    <source>
        <dbReference type="PROSITE" id="PS01180"/>
    </source>
</evidence>
<dbReference type="SUPFAM" id="SSF49854">
    <property type="entry name" value="Spermadhesin, CUB domain"/>
    <property type="match status" value="1"/>
</dbReference>
<accession>A0AAV2RPW9</accession>
<organism evidence="5 6">
    <name type="scientific">Meganyctiphanes norvegica</name>
    <name type="common">Northern krill</name>
    <name type="synonym">Thysanopoda norvegica</name>
    <dbReference type="NCBI Taxonomy" id="48144"/>
    <lineage>
        <taxon>Eukaryota</taxon>
        <taxon>Metazoa</taxon>
        <taxon>Ecdysozoa</taxon>
        <taxon>Arthropoda</taxon>
        <taxon>Crustacea</taxon>
        <taxon>Multicrustacea</taxon>
        <taxon>Malacostraca</taxon>
        <taxon>Eumalacostraca</taxon>
        <taxon>Eucarida</taxon>
        <taxon>Euphausiacea</taxon>
        <taxon>Euphausiidae</taxon>
        <taxon>Meganyctiphanes</taxon>
    </lineage>
</organism>
<reference evidence="5 6" key="1">
    <citation type="submission" date="2024-05" db="EMBL/GenBank/DDBJ databases">
        <authorList>
            <person name="Wallberg A."/>
        </authorList>
    </citation>
    <scope>NUCLEOTIDE SEQUENCE [LARGE SCALE GENOMIC DNA]</scope>
</reference>
<protein>
    <recommendedName>
        <fullName evidence="4">CUB domain-containing protein</fullName>
    </recommendedName>
</protein>
<comment type="caution">
    <text evidence="5">The sequence shown here is derived from an EMBL/GenBank/DDBJ whole genome shotgun (WGS) entry which is preliminary data.</text>
</comment>
<sequence length="184" mass="20682">MNKFILLIWTCLLACQIIESSPVAEPKPEPDPDININVDINVNDVCCENEDDSGPGDSTDDGSVTEYYEDSSFTIPDGGYSGGYSPSYYTYDYHYTTYDWYDYWSDYQPSGDFLLGGNCPYCPPNSGCGGDNNNSSGSINYPGNYEDYPNKACCIWNIETSATIDITFTRFDLEAGFDFLYIFW</sequence>
<dbReference type="InterPro" id="IPR035914">
    <property type="entry name" value="Sperma_CUB_dom_sf"/>
</dbReference>
<gene>
    <name evidence="5" type="ORF">MNOR_LOCUS27277</name>
</gene>
<keyword evidence="6" id="KW-1185">Reference proteome</keyword>
<dbReference type="Pfam" id="PF00431">
    <property type="entry name" value="CUB"/>
    <property type="match status" value="1"/>
</dbReference>
<dbReference type="PROSITE" id="PS01180">
    <property type="entry name" value="CUB"/>
    <property type="match status" value="1"/>
</dbReference>
<feature type="signal peptide" evidence="3">
    <location>
        <begin position="1"/>
        <end position="20"/>
    </location>
</feature>
<dbReference type="Gene3D" id="2.60.120.290">
    <property type="entry name" value="Spermadhesin, CUB domain"/>
    <property type="match status" value="1"/>
</dbReference>
<keyword evidence="3" id="KW-0732">Signal</keyword>
<evidence type="ECO:0000313" key="6">
    <source>
        <dbReference type="Proteomes" id="UP001497623"/>
    </source>
</evidence>
<feature type="chain" id="PRO_5043337695" description="CUB domain-containing protein" evidence="3">
    <location>
        <begin position="21"/>
        <end position="184"/>
    </location>
</feature>
<dbReference type="InterPro" id="IPR000859">
    <property type="entry name" value="CUB_dom"/>
</dbReference>
<feature type="domain" description="CUB" evidence="4">
    <location>
        <begin position="128"/>
        <end position="184"/>
    </location>
</feature>
<dbReference type="Proteomes" id="UP001497623">
    <property type="component" value="Unassembled WGS sequence"/>
</dbReference>
<dbReference type="AlphaFoldDB" id="A0AAV2RPW9"/>
<keyword evidence="1" id="KW-1015">Disulfide bond</keyword>
<feature type="non-terminal residue" evidence="5">
    <location>
        <position position="184"/>
    </location>
</feature>
<dbReference type="EMBL" id="CAXKWB010028436">
    <property type="protein sequence ID" value="CAL4133711.1"/>
    <property type="molecule type" value="Genomic_DNA"/>
</dbReference>
<proteinExistence type="predicted"/>
<evidence type="ECO:0000256" key="1">
    <source>
        <dbReference type="ARBA" id="ARBA00023157"/>
    </source>
</evidence>
<name>A0AAV2RPW9_MEGNR</name>
<evidence type="ECO:0000256" key="3">
    <source>
        <dbReference type="SAM" id="SignalP"/>
    </source>
</evidence>
<evidence type="ECO:0000313" key="5">
    <source>
        <dbReference type="EMBL" id="CAL4133711.1"/>
    </source>
</evidence>